<comment type="caution">
    <text evidence="2">The sequence shown here is derived from an EMBL/GenBank/DDBJ whole genome shotgun (WGS) entry which is preliminary data.</text>
</comment>
<keyword evidence="3" id="KW-1185">Reference proteome</keyword>
<dbReference type="EMBL" id="RBNJ01002517">
    <property type="protein sequence ID" value="RUS31873.1"/>
    <property type="molecule type" value="Genomic_DNA"/>
</dbReference>
<sequence length="101" mass="11615">MEPNQRLERNEANLSTTILCQQYTLEEIGIVFRFGAMRKPAPSLSAWWDEHSGANHLRSKGPKPLSTRSWKTIAPPFELPEHLRTTSKRPNYDHLQEGLFG</sequence>
<evidence type="ECO:0000313" key="3">
    <source>
        <dbReference type="Proteomes" id="UP000274822"/>
    </source>
</evidence>
<accession>A0A433QQ05</accession>
<proteinExistence type="predicted"/>
<dbReference type="Proteomes" id="UP000274822">
    <property type="component" value="Unassembled WGS sequence"/>
</dbReference>
<gene>
    <name evidence="2" type="ORF">BC938DRAFT_476844</name>
</gene>
<feature type="region of interest" description="Disordered" evidence="1">
    <location>
        <begin position="81"/>
        <end position="101"/>
    </location>
</feature>
<protein>
    <submittedName>
        <fullName evidence="2">Uncharacterized protein</fullName>
    </submittedName>
</protein>
<reference evidence="2 3" key="1">
    <citation type="journal article" date="2018" name="New Phytol.">
        <title>Phylogenomics of Endogonaceae and evolution of mycorrhizas within Mucoromycota.</title>
        <authorList>
            <person name="Chang Y."/>
            <person name="Desiro A."/>
            <person name="Na H."/>
            <person name="Sandor L."/>
            <person name="Lipzen A."/>
            <person name="Clum A."/>
            <person name="Barry K."/>
            <person name="Grigoriev I.V."/>
            <person name="Martin F.M."/>
            <person name="Stajich J.E."/>
            <person name="Smith M.E."/>
            <person name="Bonito G."/>
            <person name="Spatafora J.W."/>
        </authorList>
    </citation>
    <scope>NUCLEOTIDE SEQUENCE [LARGE SCALE GENOMIC DNA]</scope>
    <source>
        <strain evidence="2 3">AD002</strain>
    </source>
</reference>
<evidence type="ECO:0000256" key="1">
    <source>
        <dbReference type="SAM" id="MobiDB-lite"/>
    </source>
</evidence>
<name>A0A433QQ05_9FUNG</name>
<evidence type="ECO:0000313" key="2">
    <source>
        <dbReference type="EMBL" id="RUS31873.1"/>
    </source>
</evidence>
<organism evidence="2 3">
    <name type="scientific">Jimgerdemannia flammicorona</name>
    <dbReference type="NCBI Taxonomy" id="994334"/>
    <lineage>
        <taxon>Eukaryota</taxon>
        <taxon>Fungi</taxon>
        <taxon>Fungi incertae sedis</taxon>
        <taxon>Mucoromycota</taxon>
        <taxon>Mucoromycotina</taxon>
        <taxon>Endogonomycetes</taxon>
        <taxon>Endogonales</taxon>
        <taxon>Endogonaceae</taxon>
        <taxon>Jimgerdemannia</taxon>
    </lineage>
</organism>
<dbReference type="AlphaFoldDB" id="A0A433QQ05"/>